<dbReference type="PANTHER" id="PTHR21237">
    <property type="entry name" value="GRPE PROTEIN"/>
    <property type="match status" value="1"/>
</dbReference>
<dbReference type="SUPFAM" id="SSF58014">
    <property type="entry name" value="Coiled-coil domain of nucleotide exchange factor GrpE"/>
    <property type="match status" value="1"/>
</dbReference>
<evidence type="ECO:0000256" key="5">
    <source>
        <dbReference type="ARBA" id="ARBA00023016"/>
    </source>
</evidence>
<evidence type="ECO:0000256" key="12">
    <source>
        <dbReference type="SAM" id="MobiDB-lite"/>
    </source>
</evidence>
<dbReference type="PANTHER" id="PTHR21237:SF23">
    <property type="entry name" value="GRPE PROTEIN HOMOLOG, MITOCHONDRIAL"/>
    <property type="match status" value="1"/>
</dbReference>
<evidence type="ECO:0000256" key="6">
    <source>
        <dbReference type="ARBA" id="ARBA00023186"/>
    </source>
</evidence>
<dbReference type="Proteomes" id="UP000315525">
    <property type="component" value="Unassembled WGS sequence"/>
</dbReference>
<proteinExistence type="inferred from homology"/>
<evidence type="ECO:0000313" key="14">
    <source>
        <dbReference type="Proteomes" id="UP000315525"/>
    </source>
</evidence>
<keyword evidence="6 10" id="KW-0143">Chaperone</keyword>
<dbReference type="GO" id="GO:0000774">
    <property type="term" value="F:adenyl-nucleotide exchange factor activity"/>
    <property type="evidence" value="ECO:0007669"/>
    <property type="project" value="InterPro"/>
</dbReference>
<evidence type="ECO:0000256" key="11">
    <source>
        <dbReference type="RuleBase" id="RU004478"/>
    </source>
</evidence>
<evidence type="ECO:0000256" key="8">
    <source>
        <dbReference type="ARBA" id="ARBA00072274"/>
    </source>
</evidence>
<protein>
    <recommendedName>
        <fullName evidence="8 10">Protein GrpE</fullName>
    </recommendedName>
    <alternativeName>
        <fullName evidence="9 10">HSP-70 cofactor</fullName>
    </alternativeName>
</protein>
<comment type="subcellular location">
    <subcellularLocation>
        <location evidence="1 10">Cytoplasm</location>
    </subcellularLocation>
</comment>
<comment type="caution">
    <text evidence="13">The sequence shown here is derived from an EMBL/GenBank/DDBJ whole genome shotgun (WGS) entry which is preliminary data.</text>
</comment>
<evidence type="ECO:0000256" key="2">
    <source>
        <dbReference type="ARBA" id="ARBA00009054"/>
    </source>
</evidence>
<dbReference type="EMBL" id="SOJN01000080">
    <property type="protein sequence ID" value="TET45532.1"/>
    <property type="molecule type" value="Genomic_DNA"/>
</dbReference>
<keyword evidence="5 10" id="KW-0346">Stress response</keyword>
<dbReference type="Pfam" id="PF01025">
    <property type="entry name" value="GrpE"/>
    <property type="match status" value="1"/>
</dbReference>
<dbReference type="AlphaFoldDB" id="A0A523USJ9"/>
<evidence type="ECO:0000256" key="10">
    <source>
        <dbReference type="HAMAP-Rule" id="MF_01151"/>
    </source>
</evidence>
<gene>
    <name evidence="10" type="primary">grpE</name>
    <name evidence="13" type="ORF">E3J62_07165</name>
</gene>
<dbReference type="FunFam" id="2.30.22.10:FF:000001">
    <property type="entry name" value="Protein GrpE"/>
    <property type="match status" value="1"/>
</dbReference>
<feature type="region of interest" description="Disordered" evidence="12">
    <location>
        <begin position="1"/>
        <end position="64"/>
    </location>
</feature>
<evidence type="ECO:0000256" key="9">
    <source>
        <dbReference type="ARBA" id="ARBA00076414"/>
    </source>
</evidence>
<evidence type="ECO:0000256" key="4">
    <source>
        <dbReference type="ARBA" id="ARBA00022490"/>
    </source>
</evidence>
<dbReference type="PRINTS" id="PR00773">
    <property type="entry name" value="GRPEPROTEIN"/>
</dbReference>
<evidence type="ECO:0000313" key="13">
    <source>
        <dbReference type="EMBL" id="TET45532.1"/>
    </source>
</evidence>
<dbReference type="CDD" id="cd00446">
    <property type="entry name" value="GrpE"/>
    <property type="match status" value="1"/>
</dbReference>
<dbReference type="InterPro" id="IPR000740">
    <property type="entry name" value="GrpE"/>
</dbReference>
<dbReference type="InterPro" id="IPR009012">
    <property type="entry name" value="GrpE_head"/>
</dbReference>
<sequence>MKKLDKSKPRPVKKVSTKKASSKKAVSKKVAAQKAKKEKKPRREPAKEMEMRKLRNELKKEQEASKDYRDKCLRALADLANYRKRVRQERQIASEASNDRLIYEILPVLDNFERALGPANPKDGESFKQGIELIYNMLRAVLEQAGVKDFCSVGEEFNPARHEAIYALESEDHPAQTIINEIQKGYMRNARLLRPAQVTVSKGCPQTPDQEAEDADESQKDE</sequence>
<dbReference type="Gene3D" id="3.90.20.20">
    <property type="match status" value="1"/>
</dbReference>
<keyword evidence="4 10" id="KW-0963">Cytoplasm</keyword>
<dbReference type="InterPro" id="IPR013805">
    <property type="entry name" value="GrpE_CC"/>
</dbReference>
<dbReference type="GO" id="GO:0042803">
    <property type="term" value="F:protein homodimerization activity"/>
    <property type="evidence" value="ECO:0007669"/>
    <property type="project" value="InterPro"/>
</dbReference>
<dbReference type="GO" id="GO:0006457">
    <property type="term" value="P:protein folding"/>
    <property type="evidence" value="ECO:0007669"/>
    <property type="project" value="InterPro"/>
</dbReference>
<evidence type="ECO:0000256" key="3">
    <source>
        <dbReference type="ARBA" id="ARBA00011738"/>
    </source>
</evidence>
<accession>A0A523USJ9</accession>
<dbReference type="SUPFAM" id="SSF51064">
    <property type="entry name" value="Head domain of nucleotide exchange factor GrpE"/>
    <property type="match status" value="1"/>
</dbReference>
<name>A0A523USJ9_UNCT6</name>
<reference evidence="13 14" key="1">
    <citation type="submission" date="2019-03" db="EMBL/GenBank/DDBJ databases">
        <title>Metabolic potential of uncultured bacteria and archaea associated with petroleum seepage in deep-sea sediments.</title>
        <authorList>
            <person name="Dong X."/>
            <person name="Hubert C."/>
        </authorList>
    </citation>
    <scope>NUCLEOTIDE SEQUENCE [LARGE SCALE GENOMIC DNA]</scope>
    <source>
        <strain evidence="13">E44_bin18</strain>
    </source>
</reference>
<dbReference type="GO" id="GO:0051087">
    <property type="term" value="F:protein-folding chaperone binding"/>
    <property type="evidence" value="ECO:0007669"/>
    <property type="project" value="InterPro"/>
</dbReference>
<dbReference type="GO" id="GO:0051082">
    <property type="term" value="F:unfolded protein binding"/>
    <property type="evidence" value="ECO:0007669"/>
    <property type="project" value="TreeGrafter"/>
</dbReference>
<dbReference type="GO" id="GO:0005737">
    <property type="term" value="C:cytoplasm"/>
    <property type="evidence" value="ECO:0007669"/>
    <property type="project" value="UniProtKB-SubCell"/>
</dbReference>
<comment type="function">
    <text evidence="7 10">Participates actively in the response to hyperosmotic and heat shock by preventing the aggregation of stress-denatured proteins, in association with DnaK and GrpE. It is the nucleotide exchange factor for DnaK and may function as a thermosensor. Unfolded proteins bind initially to DnaJ; upon interaction with the DnaJ-bound protein, DnaK hydrolyzes its bound ATP, resulting in the formation of a stable complex. GrpE releases ADP from DnaK; ATP binding to DnaK triggers the release of the substrate protein, thus completing the reaction cycle. Several rounds of ATP-dependent interactions between DnaJ, DnaK and GrpE are required for fully efficient folding.</text>
</comment>
<dbReference type="Gene3D" id="2.30.22.10">
    <property type="entry name" value="Head domain of nucleotide exchange factor GrpE"/>
    <property type="match status" value="1"/>
</dbReference>
<evidence type="ECO:0000256" key="1">
    <source>
        <dbReference type="ARBA" id="ARBA00004496"/>
    </source>
</evidence>
<comment type="similarity">
    <text evidence="2 10 11">Belongs to the GrpE family.</text>
</comment>
<organism evidence="13 14">
    <name type="scientific">candidate division TA06 bacterium</name>
    <dbReference type="NCBI Taxonomy" id="2250710"/>
    <lineage>
        <taxon>Bacteria</taxon>
        <taxon>Bacteria division TA06</taxon>
    </lineage>
</organism>
<feature type="compositionally biased region" description="Basic and acidic residues" evidence="12">
    <location>
        <begin position="41"/>
        <end position="64"/>
    </location>
</feature>
<evidence type="ECO:0000256" key="7">
    <source>
        <dbReference type="ARBA" id="ARBA00053401"/>
    </source>
</evidence>
<feature type="region of interest" description="Disordered" evidence="12">
    <location>
        <begin position="199"/>
        <end position="222"/>
    </location>
</feature>
<dbReference type="HAMAP" id="MF_01151">
    <property type="entry name" value="GrpE"/>
    <property type="match status" value="1"/>
</dbReference>
<comment type="subunit">
    <text evidence="3 10">Homodimer.</text>
</comment>
<feature type="compositionally biased region" description="Basic residues" evidence="12">
    <location>
        <begin position="9"/>
        <end position="27"/>
    </location>
</feature>